<evidence type="ECO:0000256" key="2">
    <source>
        <dbReference type="ARBA" id="ARBA00022737"/>
    </source>
</evidence>
<dbReference type="SMART" id="SM00369">
    <property type="entry name" value="LRR_TYP"/>
    <property type="match status" value="6"/>
</dbReference>
<dbReference type="PANTHER" id="PTHR24369:SF213">
    <property type="entry name" value="INSULIN LIKE GROWTH FACTOR BINDING PROTEIN ACID LABILE SUBUNIT"/>
    <property type="match status" value="1"/>
</dbReference>
<evidence type="ECO:0000256" key="3">
    <source>
        <dbReference type="SAM" id="SignalP"/>
    </source>
</evidence>
<dbReference type="Pfam" id="PF13855">
    <property type="entry name" value="LRR_8"/>
    <property type="match status" value="2"/>
</dbReference>
<dbReference type="PROSITE" id="PS51450">
    <property type="entry name" value="LRR"/>
    <property type="match status" value="3"/>
</dbReference>
<sequence length="391" mass="46449">MCRLELQRIIFLLSVLFYRELKCECRHSYLTFCDDLTDLQKYDVENWREVVIGNENMQNSQLHSLDYDTLSLEKFEKLKILIVVRQLNEIKTNTFNIEPHLTRLEFLKFYGNEIRILKFNTFVDIKLRELSLVNNNIEYIQEEAFDYTDIRSIDLSYNKLERIETDVFTDELLRKGTKELVFRHNKINRIELKSFPSSLEILNLDYNHLTYFSEETYANLYELQELTLSHNRIFQVADYIRLGELTELQVLDLSYNQINSSSFLKSITPPNKAKKDPLLQISLAFNQFRFLDLEGNRLEQYIVSLFGNPWDCQCWPVMAKSMADNKMKRNQCDVRLFGNGQVPYCIYYGNDNCTKTTENLEENDNVDYEHFFEIIKARQDTVGCKLTPEQV</sequence>
<name>A0AA38IT65_9CUCU</name>
<reference evidence="4" key="1">
    <citation type="journal article" date="2023" name="G3 (Bethesda)">
        <title>Whole genome assemblies of Zophobas morio and Tenebrio molitor.</title>
        <authorList>
            <person name="Kaur S."/>
            <person name="Stinson S.A."/>
            <person name="diCenzo G.C."/>
        </authorList>
    </citation>
    <scope>NUCLEOTIDE SEQUENCE</scope>
    <source>
        <strain evidence="4">QUZm001</strain>
    </source>
</reference>
<keyword evidence="3" id="KW-0732">Signal</keyword>
<dbReference type="PRINTS" id="PR00019">
    <property type="entry name" value="LEURICHRPT"/>
</dbReference>
<comment type="caution">
    <text evidence="4">The sequence shown here is derived from an EMBL/GenBank/DDBJ whole genome shotgun (WGS) entry which is preliminary data.</text>
</comment>
<dbReference type="SUPFAM" id="SSF52058">
    <property type="entry name" value="L domain-like"/>
    <property type="match status" value="1"/>
</dbReference>
<dbReference type="Proteomes" id="UP001168821">
    <property type="component" value="Unassembled WGS sequence"/>
</dbReference>
<dbReference type="InterPro" id="IPR001611">
    <property type="entry name" value="Leu-rich_rpt"/>
</dbReference>
<feature type="chain" id="PRO_5041439598" evidence="3">
    <location>
        <begin position="26"/>
        <end position="391"/>
    </location>
</feature>
<dbReference type="Gene3D" id="3.80.10.10">
    <property type="entry name" value="Ribonuclease Inhibitor"/>
    <property type="match status" value="2"/>
</dbReference>
<dbReference type="InterPro" id="IPR003591">
    <property type="entry name" value="Leu-rich_rpt_typical-subtyp"/>
</dbReference>
<evidence type="ECO:0000256" key="1">
    <source>
        <dbReference type="ARBA" id="ARBA00022614"/>
    </source>
</evidence>
<dbReference type="PANTHER" id="PTHR24369">
    <property type="entry name" value="ANTIGEN BSP, PUTATIVE-RELATED"/>
    <property type="match status" value="1"/>
</dbReference>
<gene>
    <name evidence="4" type="ORF">Zmor_011429</name>
</gene>
<dbReference type="InterPro" id="IPR032675">
    <property type="entry name" value="LRR_dom_sf"/>
</dbReference>
<keyword evidence="2" id="KW-0677">Repeat</keyword>
<proteinExistence type="predicted"/>
<evidence type="ECO:0000313" key="5">
    <source>
        <dbReference type="Proteomes" id="UP001168821"/>
    </source>
</evidence>
<accession>A0AA38IT65</accession>
<keyword evidence="5" id="KW-1185">Reference proteome</keyword>
<feature type="signal peptide" evidence="3">
    <location>
        <begin position="1"/>
        <end position="25"/>
    </location>
</feature>
<dbReference type="GO" id="GO:0005886">
    <property type="term" value="C:plasma membrane"/>
    <property type="evidence" value="ECO:0007669"/>
    <property type="project" value="TreeGrafter"/>
</dbReference>
<keyword evidence="1" id="KW-0433">Leucine-rich repeat</keyword>
<protein>
    <submittedName>
        <fullName evidence="4">Uncharacterized protein</fullName>
    </submittedName>
</protein>
<dbReference type="InterPro" id="IPR050541">
    <property type="entry name" value="LRR_TM_domain-containing"/>
</dbReference>
<dbReference type="AlphaFoldDB" id="A0AA38IT65"/>
<dbReference type="EMBL" id="JALNTZ010000003">
    <property type="protein sequence ID" value="KAJ3659756.1"/>
    <property type="molecule type" value="Genomic_DNA"/>
</dbReference>
<organism evidence="4 5">
    <name type="scientific">Zophobas morio</name>
    <dbReference type="NCBI Taxonomy" id="2755281"/>
    <lineage>
        <taxon>Eukaryota</taxon>
        <taxon>Metazoa</taxon>
        <taxon>Ecdysozoa</taxon>
        <taxon>Arthropoda</taxon>
        <taxon>Hexapoda</taxon>
        <taxon>Insecta</taxon>
        <taxon>Pterygota</taxon>
        <taxon>Neoptera</taxon>
        <taxon>Endopterygota</taxon>
        <taxon>Coleoptera</taxon>
        <taxon>Polyphaga</taxon>
        <taxon>Cucujiformia</taxon>
        <taxon>Tenebrionidae</taxon>
        <taxon>Zophobas</taxon>
    </lineage>
</organism>
<evidence type="ECO:0000313" key="4">
    <source>
        <dbReference type="EMBL" id="KAJ3659756.1"/>
    </source>
</evidence>
<dbReference type="Pfam" id="PF00560">
    <property type="entry name" value="LRR_1"/>
    <property type="match status" value="1"/>
</dbReference>